<organism evidence="4 5">
    <name type="scientific">Dyadobacter soli</name>
    <dbReference type="NCBI Taxonomy" id="659014"/>
    <lineage>
        <taxon>Bacteria</taxon>
        <taxon>Pseudomonadati</taxon>
        <taxon>Bacteroidota</taxon>
        <taxon>Cytophagia</taxon>
        <taxon>Cytophagales</taxon>
        <taxon>Spirosomataceae</taxon>
        <taxon>Dyadobacter</taxon>
    </lineage>
</organism>
<name>A0A1G6VAT3_9BACT</name>
<evidence type="ECO:0000256" key="1">
    <source>
        <dbReference type="PROSITE-ProRule" id="PRU00169"/>
    </source>
</evidence>
<dbReference type="Proteomes" id="UP000198748">
    <property type="component" value="Unassembled WGS sequence"/>
</dbReference>
<dbReference type="STRING" id="659014.SAMN04487996_101189"/>
<dbReference type="AlphaFoldDB" id="A0A1G6VAT3"/>
<feature type="domain" description="HTH LytTR-type" evidence="3">
    <location>
        <begin position="150"/>
        <end position="257"/>
    </location>
</feature>
<evidence type="ECO:0000313" key="4">
    <source>
        <dbReference type="EMBL" id="SDD50574.1"/>
    </source>
</evidence>
<accession>A0A1G6VAT3</accession>
<dbReference type="Gene3D" id="2.40.50.1020">
    <property type="entry name" value="LytTr DNA-binding domain"/>
    <property type="match status" value="1"/>
</dbReference>
<dbReference type="InterPro" id="IPR011006">
    <property type="entry name" value="CheY-like_superfamily"/>
</dbReference>
<dbReference type="PROSITE" id="PS50110">
    <property type="entry name" value="RESPONSE_REGULATORY"/>
    <property type="match status" value="1"/>
</dbReference>
<dbReference type="PROSITE" id="PS50930">
    <property type="entry name" value="HTH_LYTTR"/>
    <property type="match status" value="1"/>
</dbReference>
<reference evidence="5" key="1">
    <citation type="submission" date="2016-10" db="EMBL/GenBank/DDBJ databases">
        <authorList>
            <person name="Varghese N."/>
            <person name="Submissions S."/>
        </authorList>
    </citation>
    <scope>NUCLEOTIDE SEQUENCE [LARGE SCALE GENOMIC DNA]</scope>
    <source>
        <strain evidence="5">DSM 25329</strain>
    </source>
</reference>
<dbReference type="GO" id="GO:0000156">
    <property type="term" value="F:phosphorelay response regulator activity"/>
    <property type="evidence" value="ECO:0007669"/>
    <property type="project" value="InterPro"/>
</dbReference>
<protein>
    <submittedName>
        <fullName evidence="4">Two component transcriptional regulator, LytTR family</fullName>
    </submittedName>
</protein>
<evidence type="ECO:0000259" key="2">
    <source>
        <dbReference type="PROSITE" id="PS50110"/>
    </source>
</evidence>
<feature type="domain" description="Response regulatory" evidence="2">
    <location>
        <begin position="2"/>
        <end position="117"/>
    </location>
</feature>
<proteinExistence type="predicted"/>
<gene>
    <name evidence="4" type="ORF">SAMN04487996_101189</name>
</gene>
<keyword evidence="5" id="KW-1185">Reference proteome</keyword>
<dbReference type="PANTHER" id="PTHR37299">
    <property type="entry name" value="TRANSCRIPTIONAL REGULATOR-RELATED"/>
    <property type="match status" value="1"/>
</dbReference>
<dbReference type="Gene3D" id="3.40.50.2300">
    <property type="match status" value="1"/>
</dbReference>
<sequence>MNVLIIEDESLSASRLESLVGKYDPKINVMAKLSSVKESIQWLSDGANVQPDLIFMDLHLEDDLAFKIIEELKLTIPIIFTTAYSEYTLKAFKANGIDYLLKPVDKVELGAAIDKFVTLHSRAAANPTPDFATLMAMYQSGNEEGYKERFLASAGPKLFSIRTTDIAYFTIEQKATFLRTFDGQHLAMDYSLDKLAQMLDPKEFFRINRSLIIALNSIRSIYTVSAGRLKLELTPATSQEVFVSGDRMADFKQWLGK</sequence>
<dbReference type="PANTHER" id="PTHR37299:SF1">
    <property type="entry name" value="STAGE 0 SPORULATION PROTEIN A HOMOLOG"/>
    <property type="match status" value="1"/>
</dbReference>
<dbReference type="Pfam" id="PF00072">
    <property type="entry name" value="Response_reg"/>
    <property type="match status" value="1"/>
</dbReference>
<evidence type="ECO:0000259" key="3">
    <source>
        <dbReference type="PROSITE" id="PS50930"/>
    </source>
</evidence>
<dbReference type="EMBL" id="FNAN01000001">
    <property type="protein sequence ID" value="SDD50574.1"/>
    <property type="molecule type" value="Genomic_DNA"/>
</dbReference>
<dbReference type="SMART" id="SM00850">
    <property type="entry name" value="LytTR"/>
    <property type="match status" value="1"/>
</dbReference>
<dbReference type="OrthoDB" id="646623at2"/>
<keyword evidence="1" id="KW-0597">Phosphoprotein</keyword>
<evidence type="ECO:0000313" key="5">
    <source>
        <dbReference type="Proteomes" id="UP000198748"/>
    </source>
</evidence>
<feature type="modified residue" description="4-aspartylphosphate" evidence="1">
    <location>
        <position position="57"/>
    </location>
</feature>
<dbReference type="RefSeq" id="WP_090145805.1">
    <property type="nucleotide sequence ID" value="NZ_FNAN01000001.1"/>
</dbReference>
<dbReference type="SMART" id="SM00448">
    <property type="entry name" value="REC"/>
    <property type="match status" value="1"/>
</dbReference>
<dbReference type="InterPro" id="IPR046947">
    <property type="entry name" value="LytR-like"/>
</dbReference>
<dbReference type="SUPFAM" id="SSF52172">
    <property type="entry name" value="CheY-like"/>
    <property type="match status" value="1"/>
</dbReference>
<dbReference type="GO" id="GO:0003677">
    <property type="term" value="F:DNA binding"/>
    <property type="evidence" value="ECO:0007669"/>
    <property type="project" value="InterPro"/>
</dbReference>
<dbReference type="InterPro" id="IPR007492">
    <property type="entry name" value="LytTR_DNA-bd_dom"/>
</dbReference>
<dbReference type="InterPro" id="IPR001789">
    <property type="entry name" value="Sig_transdc_resp-reg_receiver"/>
</dbReference>
<dbReference type="Pfam" id="PF04397">
    <property type="entry name" value="LytTR"/>
    <property type="match status" value="1"/>
</dbReference>